<dbReference type="EMBL" id="JAQONE010000005">
    <property type="protein sequence ID" value="MDC2829083.1"/>
    <property type="molecule type" value="Genomic_DNA"/>
</dbReference>
<dbReference type="AlphaFoldDB" id="A0AAJ1HSC8"/>
<comment type="caution">
    <text evidence="1">The sequence shown here is derived from an EMBL/GenBank/DDBJ whole genome shotgun (WGS) entry which is preliminary data.</text>
</comment>
<organism evidence="1 2">
    <name type="scientific">Limosilactobacillus mucosae</name>
    <name type="common">Lactobacillus mucosae</name>
    <dbReference type="NCBI Taxonomy" id="97478"/>
    <lineage>
        <taxon>Bacteria</taxon>
        <taxon>Bacillati</taxon>
        <taxon>Bacillota</taxon>
        <taxon>Bacilli</taxon>
        <taxon>Lactobacillales</taxon>
        <taxon>Lactobacillaceae</taxon>
        <taxon>Limosilactobacillus</taxon>
    </lineage>
</organism>
<name>A0AAJ1HSC8_LIMMU</name>
<accession>A0AAJ1HSC8</accession>
<evidence type="ECO:0000313" key="2">
    <source>
        <dbReference type="Proteomes" id="UP001220670"/>
    </source>
</evidence>
<evidence type="ECO:0000313" key="1">
    <source>
        <dbReference type="EMBL" id="MDC2829083.1"/>
    </source>
</evidence>
<proteinExistence type="predicted"/>
<gene>
    <name evidence="1" type="ORF">PO250_01870</name>
</gene>
<sequence>MKTENCLINDFKGLIMTYKNTKNKSWDSLMNNADYVNILKIFLLLGITDKDFSSFTYQDYKNCIKEEIDREASITKRQARQQVLTTMNDLNDDNLVKYITAVWNTPDEYKSTYHDFIVSVTQEMCNDFTAKLYDNRPKVMSMLNNTDNGVFNIVGWLQLEQRKEYFEVDFGSPISVAEQYAIMRIKYLLHLDDWEQNDLHFPQAIIDLKHQGKKGSFETSMKAKIESWHMDSYDHSAVVGRSQLIDFLMNPDNEHDSLNWLEKLTAFIAKNNLPHSYPAVCDWIAGEFEILAEQAGEIGSYIVNDVAYDLLDGYEYTGIMSIDEIQNILDNKNAFLKAVAMTTSKMINDNKDKVEPSDVDAYSDLSAEYKSDPYYLMMHALEQKQVTSDDDQDQKNAEDQIKRTAELYYGNDSERAEDDLDSIKNATEKLQGIVDFNDSNAKKQIFVILADLYIETR</sequence>
<reference evidence="1" key="1">
    <citation type="submission" date="2023-01" db="EMBL/GenBank/DDBJ databases">
        <title>Genome analysis of 13 Lactobacillus isolated from gut of wild boar.</title>
        <authorList>
            <person name="Papp P."/>
            <person name="Libisch B."/>
            <person name="Nagy T."/>
            <person name="Olasz F."/>
        </authorList>
    </citation>
    <scope>NUCLEOTIDE SEQUENCE</scope>
    <source>
        <strain evidence="1">F146</strain>
    </source>
</reference>
<dbReference type="RefSeq" id="WP_272225743.1">
    <property type="nucleotide sequence ID" value="NZ_JAQONE010000005.1"/>
</dbReference>
<protein>
    <submittedName>
        <fullName evidence="1">Uncharacterized protein</fullName>
    </submittedName>
</protein>
<dbReference type="Proteomes" id="UP001220670">
    <property type="component" value="Unassembled WGS sequence"/>
</dbReference>